<feature type="signal peptide" evidence="5">
    <location>
        <begin position="1"/>
        <end position="22"/>
    </location>
</feature>
<evidence type="ECO:0000256" key="2">
    <source>
        <dbReference type="ARBA" id="ARBA00022748"/>
    </source>
</evidence>
<dbReference type="InterPro" id="IPR050553">
    <property type="entry name" value="Thioredoxin_ResA/DsbE_sf"/>
</dbReference>
<evidence type="ECO:0000256" key="3">
    <source>
        <dbReference type="ARBA" id="ARBA00023157"/>
    </source>
</evidence>
<dbReference type="HOGENOM" id="CLU_528700_0_0_10"/>
<keyword evidence="3" id="KW-1015">Disulfide bond</keyword>
<dbReference type="CDD" id="cd02966">
    <property type="entry name" value="TlpA_like_family"/>
    <property type="match status" value="1"/>
</dbReference>
<feature type="domain" description="Thioredoxin" evidence="6">
    <location>
        <begin position="351"/>
        <end position="515"/>
    </location>
</feature>
<evidence type="ECO:0000259" key="6">
    <source>
        <dbReference type="PROSITE" id="PS51352"/>
    </source>
</evidence>
<dbReference type="KEGG" id="hhy:Halhy_5582"/>
<dbReference type="InterPro" id="IPR013766">
    <property type="entry name" value="Thioredoxin_domain"/>
</dbReference>
<dbReference type="OrthoDB" id="6399635at2"/>
<name>F4KTN2_HALH1</name>
<keyword evidence="2" id="KW-0201">Cytochrome c-type biogenesis</keyword>
<dbReference type="PANTHER" id="PTHR42852">
    <property type="entry name" value="THIOL:DISULFIDE INTERCHANGE PROTEIN DSBE"/>
    <property type="match status" value="1"/>
</dbReference>
<dbReference type="PANTHER" id="PTHR42852:SF6">
    <property type="entry name" value="THIOL:DISULFIDE INTERCHANGE PROTEIN DSBE"/>
    <property type="match status" value="1"/>
</dbReference>
<evidence type="ECO:0000256" key="5">
    <source>
        <dbReference type="SAM" id="SignalP"/>
    </source>
</evidence>
<keyword evidence="5" id="KW-0732">Signal</keyword>
<dbReference type="EMBL" id="CP002691">
    <property type="protein sequence ID" value="AEE53406.1"/>
    <property type="molecule type" value="Genomic_DNA"/>
</dbReference>
<sequence length="515" mass="58914">MKKTLSLAALALLLLGSLHSQSRFSFEDPQMDTFFANKANIPVVKGRLLNCTKADLDTFLIRYVLVVPTPERQSMRYADLKKDGSFEIKLDYAIPYQQIWLMLPFSFSEVIANKDLYIEADVRALRNTYNMHKEKGTDLPVGHDLVYQGTDAAINQMKNQYTNFEPETRQEFYKLHSVAWNHKLTTTERTKAWTQAFAILEAMEQRFLEQHPFEDGWILENERKSEYYGYLFMINLTSRIPRGDALIPQGDTLKEAFLHKPYLVSNDGNSYYRYLSYLLSNPPKEDILDGLAKVNFSARKADLVKTIGGPEGLYEREAYIEKMLPTMQSNWCKDLIQQELASKKQQTAQINATIQSMPQSTSKTSLGKSIGSLPQGANLYVAEEENIDSLVQRIRALYPQQAIIIDVWATWCAPCIDDIKNSKPTKDKLKELPVKVVYLCVSNSSTEDKWKKKVAELGVDGDHIWLSGKLSTAIMERYGLAGYPSYVFIDPKGVYHPKMIQSIQYLDIEGLKKRL</sequence>
<keyword evidence="4" id="KW-0676">Redox-active center</keyword>
<feature type="chain" id="PRO_5003316039" description="Thioredoxin domain-containing protein" evidence="5">
    <location>
        <begin position="23"/>
        <end position="515"/>
    </location>
</feature>
<dbReference type="GO" id="GO:0017004">
    <property type="term" value="P:cytochrome complex assembly"/>
    <property type="evidence" value="ECO:0007669"/>
    <property type="project" value="UniProtKB-KW"/>
</dbReference>
<comment type="subcellular location">
    <subcellularLocation>
        <location evidence="1">Cell envelope</location>
    </subcellularLocation>
</comment>
<keyword evidence="8" id="KW-1185">Reference proteome</keyword>
<organism evidence="7 8">
    <name type="scientific">Haliscomenobacter hydrossis (strain ATCC 27775 / DSM 1100 / LMG 10767 / O)</name>
    <dbReference type="NCBI Taxonomy" id="760192"/>
    <lineage>
        <taxon>Bacteria</taxon>
        <taxon>Pseudomonadati</taxon>
        <taxon>Bacteroidota</taxon>
        <taxon>Saprospiria</taxon>
        <taxon>Saprospirales</taxon>
        <taxon>Haliscomenobacteraceae</taxon>
        <taxon>Haliscomenobacter</taxon>
    </lineage>
</organism>
<dbReference type="GO" id="GO:0030313">
    <property type="term" value="C:cell envelope"/>
    <property type="evidence" value="ECO:0007669"/>
    <property type="project" value="UniProtKB-SubCell"/>
</dbReference>
<evidence type="ECO:0000256" key="4">
    <source>
        <dbReference type="ARBA" id="ARBA00023284"/>
    </source>
</evidence>
<dbReference type="Gene3D" id="3.40.30.10">
    <property type="entry name" value="Glutaredoxin"/>
    <property type="match status" value="1"/>
</dbReference>
<dbReference type="STRING" id="760192.Halhy_5582"/>
<protein>
    <recommendedName>
        <fullName evidence="6">Thioredoxin domain-containing protein</fullName>
    </recommendedName>
</protein>
<accession>F4KTN2</accession>
<dbReference type="InterPro" id="IPR013740">
    <property type="entry name" value="Redoxin"/>
</dbReference>
<dbReference type="Pfam" id="PF08534">
    <property type="entry name" value="Redoxin"/>
    <property type="match status" value="1"/>
</dbReference>
<evidence type="ECO:0000313" key="8">
    <source>
        <dbReference type="Proteomes" id="UP000008461"/>
    </source>
</evidence>
<dbReference type="GO" id="GO:0016491">
    <property type="term" value="F:oxidoreductase activity"/>
    <property type="evidence" value="ECO:0007669"/>
    <property type="project" value="InterPro"/>
</dbReference>
<dbReference type="SUPFAM" id="SSF52833">
    <property type="entry name" value="Thioredoxin-like"/>
    <property type="match status" value="1"/>
</dbReference>
<dbReference type="InterPro" id="IPR036249">
    <property type="entry name" value="Thioredoxin-like_sf"/>
</dbReference>
<evidence type="ECO:0000256" key="1">
    <source>
        <dbReference type="ARBA" id="ARBA00004196"/>
    </source>
</evidence>
<dbReference type="eggNOG" id="COG0526">
    <property type="taxonomic scope" value="Bacteria"/>
</dbReference>
<reference key="2">
    <citation type="submission" date="2011-04" db="EMBL/GenBank/DDBJ databases">
        <title>Complete sequence of chromosome of Haliscomenobacter hydrossis DSM 1100.</title>
        <authorList>
            <consortium name="US DOE Joint Genome Institute (JGI-PGF)"/>
            <person name="Lucas S."/>
            <person name="Han J."/>
            <person name="Lapidus A."/>
            <person name="Bruce D."/>
            <person name="Goodwin L."/>
            <person name="Pitluck S."/>
            <person name="Peters L."/>
            <person name="Kyrpides N."/>
            <person name="Mavromatis K."/>
            <person name="Ivanova N."/>
            <person name="Ovchinnikova G."/>
            <person name="Pagani I."/>
            <person name="Daligault H."/>
            <person name="Detter J.C."/>
            <person name="Han C."/>
            <person name="Land M."/>
            <person name="Hauser L."/>
            <person name="Markowitz V."/>
            <person name="Cheng J.-F."/>
            <person name="Hugenholtz P."/>
            <person name="Woyke T."/>
            <person name="Wu D."/>
            <person name="Verbarg S."/>
            <person name="Frueling A."/>
            <person name="Brambilla E."/>
            <person name="Klenk H.-P."/>
            <person name="Eisen J.A."/>
        </authorList>
    </citation>
    <scope>NUCLEOTIDE SEQUENCE</scope>
    <source>
        <strain>DSM 1100</strain>
    </source>
</reference>
<dbReference type="Proteomes" id="UP000008461">
    <property type="component" value="Chromosome"/>
</dbReference>
<evidence type="ECO:0000313" key="7">
    <source>
        <dbReference type="EMBL" id="AEE53406.1"/>
    </source>
</evidence>
<dbReference type="RefSeq" id="WP_013767935.1">
    <property type="nucleotide sequence ID" value="NC_015510.1"/>
</dbReference>
<reference evidence="7 8" key="1">
    <citation type="journal article" date="2011" name="Stand. Genomic Sci.">
        <title>Complete genome sequence of Haliscomenobacter hydrossis type strain (O).</title>
        <authorList>
            <consortium name="US DOE Joint Genome Institute (JGI-PGF)"/>
            <person name="Daligault H."/>
            <person name="Lapidus A."/>
            <person name="Zeytun A."/>
            <person name="Nolan M."/>
            <person name="Lucas S."/>
            <person name="Del Rio T.G."/>
            <person name="Tice H."/>
            <person name="Cheng J.F."/>
            <person name="Tapia R."/>
            <person name="Han C."/>
            <person name="Goodwin L."/>
            <person name="Pitluck S."/>
            <person name="Liolios K."/>
            <person name="Pagani I."/>
            <person name="Ivanova N."/>
            <person name="Huntemann M."/>
            <person name="Mavromatis K."/>
            <person name="Mikhailova N."/>
            <person name="Pati A."/>
            <person name="Chen A."/>
            <person name="Palaniappan K."/>
            <person name="Land M."/>
            <person name="Hauser L."/>
            <person name="Brambilla E.M."/>
            <person name="Rohde M."/>
            <person name="Verbarg S."/>
            <person name="Goker M."/>
            <person name="Bristow J."/>
            <person name="Eisen J.A."/>
            <person name="Markowitz V."/>
            <person name="Hugenholtz P."/>
            <person name="Kyrpides N.C."/>
            <person name="Klenk H.P."/>
            <person name="Woyke T."/>
        </authorList>
    </citation>
    <scope>NUCLEOTIDE SEQUENCE [LARGE SCALE GENOMIC DNA]</scope>
    <source>
        <strain evidence="8">ATCC 27775 / DSM 1100 / LMG 10767 / O</strain>
    </source>
</reference>
<proteinExistence type="predicted"/>
<gene>
    <name evidence="7" type="ordered locus">Halhy_5582</name>
</gene>
<dbReference type="AlphaFoldDB" id="F4KTN2"/>
<dbReference type="PROSITE" id="PS51352">
    <property type="entry name" value="THIOREDOXIN_2"/>
    <property type="match status" value="1"/>
</dbReference>